<proteinExistence type="predicted"/>
<dbReference type="SUPFAM" id="SSF52540">
    <property type="entry name" value="P-loop containing nucleoside triphosphate hydrolases"/>
    <property type="match status" value="1"/>
</dbReference>
<evidence type="ECO:0000313" key="2">
    <source>
        <dbReference type="Proteomes" id="UP001364890"/>
    </source>
</evidence>
<organism evidence="1 2">
    <name type="scientific">Psychrobacillus mangrovi</name>
    <dbReference type="NCBI Taxonomy" id="3117745"/>
    <lineage>
        <taxon>Bacteria</taxon>
        <taxon>Bacillati</taxon>
        <taxon>Bacillota</taxon>
        <taxon>Bacilli</taxon>
        <taxon>Bacillales</taxon>
        <taxon>Bacillaceae</taxon>
        <taxon>Psychrobacillus</taxon>
    </lineage>
</organism>
<keyword evidence="2" id="KW-1185">Reference proteome</keyword>
<reference evidence="1 2" key="1">
    <citation type="submission" date="2024-01" db="EMBL/GenBank/DDBJ databases">
        <title>Seven novel Bacillus-like species.</title>
        <authorList>
            <person name="Liu G."/>
        </authorList>
    </citation>
    <scope>NUCLEOTIDE SEQUENCE [LARGE SCALE GENOMIC DNA]</scope>
    <source>
        <strain evidence="1 2">FJAT-51614</strain>
    </source>
</reference>
<dbReference type="Proteomes" id="UP001364890">
    <property type="component" value="Unassembled WGS sequence"/>
</dbReference>
<dbReference type="RefSeq" id="WP_336497380.1">
    <property type="nucleotide sequence ID" value="NZ_JBAWSY010000005.1"/>
</dbReference>
<dbReference type="InterPro" id="IPR027417">
    <property type="entry name" value="P-loop_NTPase"/>
</dbReference>
<name>A0ABU8F499_9BACI</name>
<dbReference type="Gene3D" id="3.40.50.300">
    <property type="entry name" value="P-loop containing nucleotide triphosphate hydrolases"/>
    <property type="match status" value="1"/>
</dbReference>
<comment type="caution">
    <text evidence="1">The sequence shown here is derived from an EMBL/GenBank/DDBJ whole genome shotgun (WGS) entry which is preliminary data.</text>
</comment>
<dbReference type="EMBL" id="JBAWSY010000005">
    <property type="protein sequence ID" value="MEI4769828.1"/>
    <property type="molecule type" value="Genomic_DNA"/>
</dbReference>
<accession>A0ABU8F499</accession>
<gene>
    <name evidence="1" type="ORF">WAX74_09250</name>
</gene>
<evidence type="ECO:0000313" key="1">
    <source>
        <dbReference type="EMBL" id="MEI4769828.1"/>
    </source>
</evidence>
<sequence length="70" mass="8125">MQVPLQQVADSVHRMGQQVEVHIIRLIAKDTIEKNALQHKKKSLIEEVIKSGQYHAVDYDRRGYKVDIDN</sequence>
<protein>
    <submittedName>
        <fullName evidence="1">Uncharacterized protein</fullName>
    </submittedName>
</protein>